<reference evidence="1 2" key="1">
    <citation type="submission" date="2019-10" db="EMBL/GenBank/DDBJ databases">
        <title>Dictyobacter vulcani sp. nov., within the class Ktedonobacteria, isolated from soil of volcanic Mt. Zao.</title>
        <authorList>
            <person name="Zheng Y."/>
            <person name="Wang C.M."/>
            <person name="Sakai Y."/>
            <person name="Abe K."/>
            <person name="Yokota A."/>
            <person name="Yabe S."/>
        </authorList>
    </citation>
    <scope>NUCLEOTIDE SEQUENCE [LARGE SCALE GENOMIC DNA]</scope>
    <source>
        <strain evidence="1 2">W12</strain>
    </source>
</reference>
<dbReference type="EMBL" id="BKZW01000002">
    <property type="protein sequence ID" value="GER89624.1"/>
    <property type="molecule type" value="Genomic_DNA"/>
</dbReference>
<organism evidence="1 2">
    <name type="scientific">Dictyobacter vulcani</name>
    <dbReference type="NCBI Taxonomy" id="2607529"/>
    <lineage>
        <taxon>Bacteria</taxon>
        <taxon>Bacillati</taxon>
        <taxon>Chloroflexota</taxon>
        <taxon>Ktedonobacteria</taxon>
        <taxon>Ktedonobacterales</taxon>
        <taxon>Dictyobacteraceae</taxon>
        <taxon>Dictyobacter</taxon>
    </lineage>
</organism>
<dbReference type="AlphaFoldDB" id="A0A5J4KJF5"/>
<gene>
    <name evidence="1" type="ORF">KDW_37860</name>
</gene>
<dbReference type="Proteomes" id="UP000326912">
    <property type="component" value="Unassembled WGS sequence"/>
</dbReference>
<sequence length="584" mass="66981">MLRHATIKQHALPELGELTENVAVISTRTLRTLASTIKWGYDTTHKYVTVFCALNLLRKFKHNHELHIVFPLGKYQPPANLQALDSLITQSRTKVRQFTRKVKERFLSLNLLPTTQMPGHEELQLADCDTSIQQALFKPMLEVIRSEGIDIAKGQHIAQRLVNEVITKIALPLQAYRTNEKSLPGARTATQPGVQKQSREIYSGKSRLSMPESTIISTQNSDENQKVYHDGRLGHQKVYLQTIEKSTRTEKSTPDEKKVYLSEEKGYSNHPQAVDSVTQLLYAYSDLLEDTTINWQDMWLPRDFFEELYEQMNSYHLRLHNFGLLSHTKGHIWKSVELSIIKKIASLYQVDSDAACEYIFQCTGREYVPQAPQKIAFYSAPVAQQKTKKFSRNEYPEDWYQPPANRETQFSNSLPGVVDSQNHQVDYSKVESTAKQRKVDYSKVESTVDYTPVDSSLPDSTPSVDSTLSVEVTPQNMDEIACEADANTNSNYFFDLSDNKKPEKVLRIPTQLDSETYGEEFSNVIRKRNINILFNKINNNVTLRRDAAKFITQIFDDKNTERVQKMNESLLAKYKPETIINGLH</sequence>
<dbReference type="RefSeq" id="WP_151757493.1">
    <property type="nucleotide sequence ID" value="NZ_BKZW01000002.1"/>
</dbReference>
<evidence type="ECO:0000313" key="1">
    <source>
        <dbReference type="EMBL" id="GER89624.1"/>
    </source>
</evidence>
<protein>
    <submittedName>
        <fullName evidence="1">Uncharacterized protein</fullName>
    </submittedName>
</protein>
<comment type="caution">
    <text evidence="1">The sequence shown here is derived from an EMBL/GenBank/DDBJ whole genome shotgun (WGS) entry which is preliminary data.</text>
</comment>
<accession>A0A5J4KJF5</accession>
<keyword evidence="2" id="KW-1185">Reference proteome</keyword>
<proteinExistence type="predicted"/>
<name>A0A5J4KJF5_9CHLR</name>
<evidence type="ECO:0000313" key="2">
    <source>
        <dbReference type="Proteomes" id="UP000326912"/>
    </source>
</evidence>